<proteinExistence type="predicted"/>
<keyword evidence="5" id="KW-0288">FMN</keyword>
<dbReference type="InterPro" id="IPR017927">
    <property type="entry name" value="FAD-bd_FR_type"/>
</dbReference>
<comment type="cofactor">
    <cofactor evidence="2">
        <name>FAD</name>
        <dbReference type="ChEBI" id="CHEBI:57692"/>
    </cofactor>
</comment>
<comment type="cofactor">
    <cofactor evidence="1">
        <name>FMN</name>
        <dbReference type="ChEBI" id="CHEBI:58210"/>
    </cofactor>
</comment>
<accession>A0A8H7Q0C5</accession>
<keyword evidence="7" id="KW-0274">FAD</keyword>
<dbReference type="FunFam" id="3.40.50.360:FF:000059">
    <property type="entry name" value="5-methyltetrahydrofolate-homocysteine methyltransferase reductase"/>
    <property type="match status" value="1"/>
</dbReference>
<keyword evidence="10" id="KW-0486">Methionine biosynthesis</keyword>
<evidence type="ECO:0000256" key="1">
    <source>
        <dbReference type="ARBA" id="ARBA00001917"/>
    </source>
</evidence>
<evidence type="ECO:0000256" key="12">
    <source>
        <dbReference type="ARBA" id="ARBA00040659"/>
    </source>
</evidence>
<dbReference type="PRINTS" id="PR00369">
    <property type="entry name" value="FLAVODOXIN"/>
</dbReference>
<dbReference type="SUPFAM" id="SSF52343">
    <property type="entry name" value="Ferredoxin reductase-like, C-terminal NADP-linked domain"/>
    <property type="match status" value="1"/>
</dbReference>
<evidence type="ECO:0000313" key="16">
    <source>
        <dbReference type="Proteomes" id="UP000654370"/>
    </source>
</evidence>
<dbReference type="GO" id="GO:0009086">
    <property type="term" value="P:methionine biosynthetic process"/>
    <property type="evidence" value="ECO:0007669"/>
    <property type="project" value="UniProtKB-KW"/>
</dbReference>
<dbReference type="InterPro" id="IPR023173">
    <property type="entry name" value="NADPH_Cyt_P450_Rdtase_alpha"/>
</dbReference>
<comment type="caution">
    <text evidence="15">The sequence shown here is derived from an EMBL/GenBank/DDBJ whole genome shotgun (WGS) entry which is preliminary data.</text>
</comment>
<dbReference type="Proteomes" id="UP000654370">
    <property type="component" value="Unassembled WGS sequence"/>
</dbReference>
<dbReference type="InterPro" id="IPR001094">
    <property type="entry name" value="Flavdoxin-like"/>
</dbReference>
<evidence type="ECO:0000256" key="5">
    <source>
        <dbReference type="ARBA" id="ARBA00022643"/>
    </source>
</evidence>
<feature type="domain" description="Flavodoxin-like" evidence="13">
    <location>
        <begin position="8"/>
        <end position="149"/>
    </location>
</feature>
<dbReference type="InterPro" id="IPR001709">
    <property type="entry name" value="Flavoprot_Pyr_Nucl_cyt_Rdtase"/>
</dbReference>
<dbReference type="InterPro" id="IPR017938">
    <property type="entry name" value="Riboflavin_synthase-like_b-brl"/>
</dbReference>
<keyword evidence="16" id="KW-1185">Reference proteome</keyword>
<keyword evidence="3" id="KW-0028">Amino-acid biosynthesis</keyword>
<dbReference type="PANTHER" id="PTHR19384">
    <property type="entry name" value="NITRIC OXIDE SYNTHASE-RELATED"/>
    <property type="match status" value="1"/>
</dbReference>
<dbReference type="Pfam" id="PF00258">
    <property type="entry name" value="Flavodoxin_1"/>
    <property type="match status" value="1"/>
</dbReference>
<organism evidence="15 16">
    <name type="scientific">Mortierella isabellina</name>
    <name type="common">Filamentous fungus</name>
    <name type="synonym">Umbelopsis isabellina</name>
    <dbReference type="NCBI Taxonomy" id="91625"/>
    <lineage>
        <taxon>Eukaryota</taxon>
        <taxon>Fungi</taxon>
        <taxon>Fungi incertae sedis</taxon>
        <taxon>Mucoromycota</taxon>
        <taxon>Mucoromycotina</taxon>
        <taxon>Umbelopsidomycetes</taxon>
        <taxon>Umbelopsidales</taxon>
        <taxon>Umbelopsidaceae</taxon>
        <taxon>Umbelopsis</taxon>
    </lineage>
</organism>
<dbReference type="PROSITE" id="PS51384">
    <property type="entry name" value="FAD_FR"/>
    <property type="match status" value="1"/>
</dbReference>
<dbReference type="InterPro" id="IPR029039">
    <property type="entry name" value="Flavoprotein-like_sf"/>
</dbReference>
<evidence type="ECO:0000256" key="3">
    <source>
        <dbReference type="ARBA" id="ARBA00022605"/>
    </source>
</evidence>
<dbReference type="PRINTS" id="PR00371">
    <property type="entry name" value="FPNCR"/>
</dbReference>
<dbReference type="EMBL" id="JAEPQZ010000004">
    <property type="protein sequence ID" value="KAG2182401.1"/>
    <property type="molecule type" value="Genomic_DNA"/>
</dbReference>
<dbReference type="Pfam" id="PF00667">
    <property type="entry name" value="FAD_binding_1"/>
    <property type="match status" value="1"/>
</dbReference>
<name>A0A8H7Q0C5_MORIS</name>
<evidence type="ECO:0000256" key="6">
    <source>
        <dbReference type="ARBA" id="ARBA00022691"/>
    </source>
</evidence>
<dbReference type="InterPro" id="IPR039261">
    <property type="entry name" value="FNR_nucleotide-bd"/>
</dbReference>
<evidence type="ECO:0000256" key="4">
    <source>
        <dbReference type="ARBA" id="ARBA00022630"/>
    </source>
</evidence>
<dbReference type="EC" id="1.16.1.8" evidence="11"/>
<dbReference type="GO" id="GO:0010181">
    <property type="term" value="F:FMN binding"/>
    <property type="evidence" value="ECO:0007669"/>
    <property type="project" value="InterPro"/>
</dbReference>
<dbReference type="SUPFAM" id="SSF52218">
    <property type="entry name" value="Flavoproteins"/>
    <property type="match status" value="1"/>
</dbReference>
<protein>
    <recommendedName>
        <fullName evidence="12">Methionine synthase reductase</fullName>
        <ecNumber evidence="11">1.16.1.8</ecNumber>
    </recommendedName>
</protein>
<keyword evidence="6" id="KW-0949">S-adenosyl-L-methionine</keyword>
<dbReference type="PROSITE" id="PS50902">
    <property type="entry name" value="FLAVODOXIN_LIKE"/>
    <property type="match status" value="1"/>
</dbReference>
<evidence type="ECO:0000256" key="8">
    <source>
        <dbReference type="ARBA" id="ARBA00022857"/>
    </source>
</evidence>
<dbReference type="GO" id="GO:0005829">
    <property type="term" value="C:cytosol"/>
    <property type="evidence" value="ECO:0007669"/>
    <property type="project" value="TreeGrafter"/>
</dbReference>
<dbReference type="InterPro" id="IPR008254">
    <property type="entry name" value="Flavodoxin/NO_synth"/>
</dbReference>
<dbReference type="Gene3D" id="1.20.990.10">
    <property type="entry name" value="NADPH-cytochrome p450 Reductase, Chain A, domain 3"/>
    <property type="match status" value="1"/>
</dbReference>
<dbReference type="GO" id="GO:0030586">
    <property type="term" value="F:[methionine synthase] reductase (NADPH) activity"/>
    <property type="evidence" value="ECO:0007669"/>
    <property type="project" value="UniProtKB-EC"/>
</dbReference>
<dbReference type="InterPro" id="IPR003097">
    <property type="entry name" value="CysJ-like_FAD-binding"/>
</dbReference>
<dbReference type="GO" id="GO:0050660">
    <property type="term" value="F:flavin adenine dinucleotide binding"/>
    <property type="evidence" value="ECO:0007669"/>
    <property type="project" value="TreeGrafter"/>
</dbReference>
<dbReference type="Gene3D" id="2.40.30.10">
    <property type="entry name" value="Translation factors"/>
    <property type="match status" value="1"/>
</dbReference>
<evidence type="ECO:0000259" key="13">
    <source>
        <dbReference type="PROSITE" id="PS50902"/>
    </source>
</evidence>
<dbReference type="Gene3D" id="3.40.50.360">
    <property type="match status" value="1"/>
</dbReference>
<evidence type="ECO:0000259" key="14">
    <source>
        <dbReference type="PROSITE" id="PS51384"/>
    </source>
</evidence>
<reference evidence="15" key="1">
    <citation type="submission" date="2020-12" db="EMBL/GenBank/DDBJ databases">
        <title>Metabolic potential, ecology and presence of endohyphal bacteria is reflected in genomic diversity of Mucoromycotina.</title>
        <authorList>
            <person name="Muszewska A."/>
            <person name="Okrasinska A."/>
            <person name="Steczkiewicz K."/>
            <person name="Drgas O."/>
            <person name="Orlowska M."/>
            <person name="Perlinska-Lenart U."/>
            <person name="Aleksandrzak-Piekarczyk T."/>
            <person name="Szatraj K."/>
            <person name="Zielenkiewicz U."/>
            <person name="Pilsyk S."/>
            <person name="Malc E."/>
            <person name="Mieczkowski P."/>
            <person name="Kruszewska J.S."/>
            <person name="Biernat P."/>
            <person name="Pawlowska J."/>
        </authorList>
    </citation>
    <scope>NUCLEOTIDE SEQUENCE</scope>
    <source>
        <strain evidence="15">WA0000067209</strain>
    </source>
</reference>
<dbReference type="SUPFAM" id="SSF63380">
    <property type="entry name" value="Riboflavin synthase domain-like"/>
    <property type="match status" value="1"/>
</dbReference>
<dbReference type="Gene3D" id="3.40.50.80">
    <property type="entry name" value="Nucleotide-binding domain of ferredoxin-NADP reductase (FNR) module"/>
    <property type="match status" value="1"/>
</dbReference>
<evidence type="ECO:0000256" key="11">
    <source>
        <dbReference type="ARBA" id="ARBA00039088"/>
    </source>
</evidence>
<keyword evidence="9" id="KW-0560">Oxidoreductase</keyword>
<dbReference type="OrthoDB" id="1856718at2759"/>
<dbReference type="PANTHER" id="PTHR19384:SF84">
    <property type="entry name" value="METHIONINE SYNTHASE REDUCTASE"/>
    <property type="match status" value="1"/>
</dbReference>
<feature type="domain" description="FAD-binding FR-type" evidence="14">
    <location>
        <begin position="282"/>
        <end position="541"/>
    </location>
</feature>
<dbReference type="GO" id="GO:0050667">
    <property type="term" value="P:homocysteine metabolic process"/>
    <property type="evidence" value="ECO:0007669"/>
    <property type="project" value="TreeGrafter"/>
</dbReference>
<evidence type="ECO:0000256" key="7">
    <source>
        <dbReference type="ARBA" id="ARBA00022827"/>
    </source>
</evidence>
<keyword evidence="4" id="KW-0285">Flavoprotein</keyword>
<sequence>MTEKAPAYAILWASQTGNAEWIAKNIHKEAETRGFKGECFVMNEYELANMDKTGVLIFVTSNTGDGDPPDNSSKFWRFLRRQKDKEYFARCKVAVLGLGDTNYSNFNNSAIRLEKKVRDLGATVFYEKGLADDAEGLENVVDPWIENLWPVLSDYCEKKDTGVDPNAKLAAAMSEVKISPPTDADIAAQEPYSMTNRREKLPDVVTPYTTLQNSLVMNEQINGDANAIAGHKIHIDTEALANATQLTGLPRIPAASAKLVALDKGTEPSQKGSVPQFVYTPTPVMDAVVSKVSCISRKGALKRTLHLELDLGHETDFQPGDAFGVLAPNDEDLVQAVLRRLDIKTAEQEMQMYAVQGDDLPSHLKHATCVSMVDLFRYAVDITTAPRKALLRLLGEYTTNAQEKNQIMFLCSKQGTAQFNALREQQPTLLDILTTFPSCHPPIERLLDTLPAHMPRYYSIANSPLAHPRAIRFAFNIVQYTTADPYNVARKGVATTWLDNLTGMVEAAAHDAEPTLIDIAVKERIVVPIFFKINNNSFVLPTDTSKPMLLIGPGTGIAPFIGFLEHRDEQRKIRNSLGGVGAFPDRDIANDFGEIRVYYGFRERNKDYLFNTELEEFVQRGVISSLELAVSRESEKKTYVQDLIRRDKQELYDFIVNKGALIYVCGDAKGMATGVHEALADMLVEYGNMEKMEAIRTLTTWITEKRYLRDLVRYQSLRDLLAQYNANKTRQIYSGHKHHIDTLTT</sequence>
<evidence type="ECO:0000313" key="15">
    <source>
        <dbReference type="EMBL" id="KAG2182401.1"/>
    </source>
</evidence>
<evidence type="ECO:0000256" key="9">
    <source>
        <dbReference type="ARBA" id="ARBA00023002"/>
    </source>
</evidence>
<dbReference type="FunFam" id="1.20.990.10:FF:000007">
    <property type="entry name" value="Methionine synthase reductase"/>
    <property type="match status" value="1"/>
</dbReference>
<evidence type="ECO:0000256" key="10">
    <source>
        <dbReference type="ARBA" id="ARBA00023167"/>
    </source>
</evidence>
<dbReference type="InterPro" id="IPR001433">
    <property type="entry name" value="OxRdtase_FAD/NAD-bd"/>
</dbReference>
<dbReference type="Pfam" id="PF00175">
    <property type="entry name" value="NAD_binding_1"/>
    <property type="match status" value="1"/>
</dbReference>
<gene>
    <name evidence="15" type="ORF">INT43_007331</name>
</gene>
<keyword evidence="8" id="KW-0521">NADP</keyword>
<dbReference type="AlphaFoldDB" id="A0A8H7Q0C5"/>
<evidence type="ECO:0000256" key="2">
    <source>
        <dbReference type="ARBA" id="ARBA00001974"/>
    </source>
</evidence>